<sequence>MLFSPTPVSALDEATDDLTSIFEYVCLDTLPFFDGAEPRLRQMGFELTAFGDNEFEGRHASQGLTANLAAGKREHANPGCTIQSKTAVYDRAEAVALEMFNNVFGGNVTQWRYNGKPAGWKAALSEGSVYLSVTGEGVDVPSGVGISLELRSE</sequence>
<accession>A0A0A8K0V2</accession>
<dbReference type="KEGG" id="mcg:GL4_1150"/>
<organism evidence="1 2">
    <name type="scientific">Methyloceanibacter caenitepidi</name>
    <dbReference type="NCBI Taxonomy" id="1384459"/>
    <lineage>
        <taxon>Bacteria</taxon>
        <taxon>Pseudomonadati</taxon>
        <taxon>Pseudomonadota</taxon>
        <taxon>Alphaproteobacteria</taxon>
        <taxon>Hyphomicrobiales</taxon>
        <taxon>Hyphomicrobiaceae</taxon>
        <taxon>Methyloceanibacter</taxon>
    </lineage>
</organism>
<dbReference type="EMBL" id="AP014648">
    <property type="protein sequence ID" value="BAQ16608.1"/>
    <property type="molecule type" value="Genomic_DNA"/>
</dbReference>
<dbReference type="Proteomes" id="UP000031643">
    <property type="component" value="Chromosome"/>
</dbReference>
<reference evidence="1 2" key="1">
    <citation type="submission" date="2014-09" db="EMBL/GenBank/DDBJ databases">
        <title>Genome sequencing of Methyloceanibacter caenitepidi Gela4.</title>
        <authorList>
            <person name="Takeuchi M."/>
            <person name="Susumu S."/>
            <person name="Kamagata Y."/>
            <person name="Oshima K."/>
            <person name="Hattori M."/>
            <person name="Iwasaki W."/>
        </authorList>
    </citation>
    <scope>NUCLEOTIDE SEQUENCE [LARGE SCALE GENOMIC DNA]</scope>
    <source>
        <strain evidence="1 2">Gela4</strain>
    </source>
</reference>
<dbReference type="AlphaFoldDB" id="A0A0A8K0V2"/>
<dbReference type="HOGENOM" id="CLU_1711094_0_0_5"/>
<protein>
    <submittedName>
        <fullName evidence="1">Uncharacterized protein</fullName>
    </submittedName>
</protein>
<evidence type="ECO:0000313" key="1">
    <source>
        <dbReference type="EMBL" id="BAQ16608.1"/>
    </source>
</evidence>
<proteinExistence type="predicted"/>
<name>A0A0A8K0V2_9HYPH</name>
<evidence type="ECO:0000313" key="2">
    <source>
        <dbReference type="Proteomes" id="UP000031643"/>
    </source>
</evidence>
<keyword evidence="2" id="KW-1185">Reference proteome</keyword>
<gene>
    <name evidence="1" type="ORF">GL4_1150</name>
</gene>